<dbReference type="EMBL" id="SHKL01000001">
    <property type="protein sequence ID" value="RZT85944.1"/>
    <property type="molecule type" value="Genomic_DNA"/>
</dbReference>
<dbReference type="CDD" id="cd07812">
    <property type="entry name" value="SRPBCC"/>
    <property type="match status" value="1"/>
</dbReference>
<dbReference type="InterPro" id="IPR019587">
    <property type="entry name" value="Polyketide_cyclase/dehydratase"/>
</dbReference>
<protein>
    <submittedName>
        <fullName evidence="1">Polyketide cyclase/dehydrase/lipid transport protein</fullName>
    </submittedName>
</protein>
<name>A0A4Q7UXW0_PSEST</name>
<proteinExistence type="predicted"/>
<organism evidence="1 2">
    <name type="scientific">Pseudonocardia sediminis</name>
    <dbReference type="NCBI Taxonomy" id="1397368"/>
    <lineage>
        <taxon>Bacteria</taxon>
        <taxon>Bacillati</taxon>
        <taxon>Actinomycetota</taxon>
        <taxon>Actinomycetes</taxon>
        <taxon>Pseudonocardiales</taxon>
        <taxon>Pseudonocardiaceae</taxon>
        <taxon>Pseudonocardia</taxon>
    </lineage>
</organism>
<dbReference type="Proteomes" id="UP000291591">
    <property type="component" value="Unassembled WGS sequence"/>
</dbReference>
<keyword evidence="2" id="KW-1185">Reference proteome</keyword>
<dbReference type="Gene3D" id="3.30.530.20">
    <property type="match status" value="1"/>
</dbReference>
<dbReference type="OrthoDB" id="4618973at2"/>
<evidence type="ECO:0000313" key="1">
    <source>
        <dbReference type="EMBL" id="RZT85944.1"/>
    </source>
</evidence>
<dbReference type="RefSeq" id="WP_130290327.1">
    <property type="nucleotide sequence ID" value="NZ_SHKL01000001.1"/>
</dbReference>
<accession>A0A4Q7UXW0</accession>
<dbReference type="AlphaFoldDB" id="A0A4Q7UXW0"/>
<reference evidence="1 2" key="1">
    <citation type="submission" date="2019-02" db="EMBL/GenBank/DDBJ databases">
        <title>Sequencing the genomes of 1000 actinobacteria strains.</title>
        <authorList>
            <person name="Klenk H.-P."/>
        </authorList>
    </citation>
    <scope>NUCLEOTIDE SEQUENCE [LARGE SCALE GENOMIC DNA]</scope>
    <source>
        <strain evidence="1 2">DSM 45779</strain>
    </source>
</reference>
<evidence type="ECO:0000313" key="2">
    <source>
        <dbReference type="Proteomes" id="UP000291591"/>
    </source>
</evidence>
<sequence>MSENRFTFSDSIRIEATPQAVYDTVSDIARTGEWSPVCIGCEWDDDGGPRVGARFTGHNRKPDREWSTSNEVVAAEPGRAFAWEVNGGLVRWGYEMAPDGEGTRLTETWEFREAGRAFFGERFGESADHEIEVRVADARSGIPATLSAIKRVVETAR</sequence>
<comment type="caution">
    <text evidence="1">The sequence shown here is derived from an EMBL/GenBank/DDBJ whole genome shotgun (WGS) entry which is preliminary data.</text>
</comment>
<dbReference type="Pfam" id="PF10604">
    <property type="entry name" value="Polyketide_cyc2"/>
    <property type="match status" value="1"/>
</dbReference>
<gene>
    <name evidence="1" type="ORF">EV383_2832</name>
</gene>
<dbReference type="InterPro" id="IPR023393">
    <property type="entry name" value="START-like_dom_sf"/>
</dbReference>
<dbReference type="SUPFAM" id="SSF55961">
    <property type="entry name" value="Bet v1-like"/>
    <property type="match status" value="1"/>
</dbReference>